<keyword evidence="2" id="KW-0808">Transferase</keyword>
<protein>
    <submittedName>
        <fullName evidence="2">Nucleoside kinase</fullName>
    </submittedName>
</protein>
<dbReference type="InterPro" id="IPR006083">
    <property type="entry name" value="PRK/URK"/>
</dbReference>
<dbReference type="SUPFAM" id="SSF55186">
    <property type="entry name" value="ThrRS/AlaRS common domain"/>
    <property type="match status" value="1"/>
</dbReference>
<dbReference type="InterPro" id="IPR018163">
    <property type="entry name" value="Thr/Ala-tRNA-synth_IIc_edit"/>
</dbReference>
<dbReference type="Gene3D" id="3.30.980.10">
    <property type="entry name" value="Threonyl-trna Synthetase, Chain A, domain 2"/>
    <property type="match status" value="1"/>
</dbReference>
<dbReference type="Gene3D" id="3.40.50.300">
    <property type="entry name" value="P-loop containing nucleotide triphosphate hydrolases"/>
    <property type="match status" value="1"/>
</dbReference>
<comment type="caution">
    <text evidence="2">The sequence shown here is derived from an EMBL/GenBank/DDBJ whole genome shotgun (WGS) entry which is preliminary data.</text>
</comment>
<keyword evidence="2" id="KW-0418">Kinase</keyword>
<evidence type="ECO:0000259" key="1">
    <source>
        <dbReference type="SMART" id="SM00382"/>
    </source>
</evidence>
<feature type="domain" description="AAA+ ATPase" evidence="1">
    <location>
        <begin position="285"/>
        <end position="446"/>
    </location>
</feature>
<dbReference type="CDD" id="cd02028">
    <property type="entry name" value="UMPK_like"/>
    <property type="match status" value="1"/>
</dbReference>
<evidence type="ECO:0000313" key="2">
    <source>
        <dbReference type="EMBL" id="HJC49761.1"/>
    </source>
</evidence>
<sequence>MVKAVVHQKTYMVEKGTTLGELAEKIQKPGEPEILLAYTDGKLKELFKTIEEDCYIRFVTLKEQAGYMTYKRTAMFMFLKACEDVIGTGAVDDIAIKYSIGNSSFCEFLVKDIQVTTQLALKIQERMEWLRDQDLPITKHAVDTSKVRKYFESIGLKEKERLFRFRRGSKTNLYCLDGYEDYFYGYMAPSTGYIRNFLVSPYQDGLVLQTPKRHQTEKIAKFYPQPKLFRVMQRSREWSRTLGVDTVGALNEVITAGGIRHLILLQEGLQEKLLSDIADKIVQENKKIVLIAGPSSSGKTTFSHRLSIQLEIAGKRPHPISLDDYFFDREMSPKDETGNYNFETIASLDTELFTKHMNQLLQGEKISMPSYNFLTGKREYRGHELQLEHHDVLVIEGIHGLNNQLSENLPKESKYKIYVSALSQINLDEHNRIPSSDGRLLRRIVRDSMTRGNDARATIGRWDSVRRGEEENIFPYQEEADIMFNSAQIYELAVLKQYAEPLLFAVPEDCPEYQEAKRLLKFLDYFLNIKSEDIPQTSLLREFIGGSCFET</sequence>
<dbReference type="Pfam" id="PF00485">
    <property type="entry name" value="PRK"/>
    <property type="match status" value="1"/>
</dbReference>
<dbReference type="GO" id="GO:0005524">
    <property type="term" value="F:ATP binding"/>
    <property type="evidence" value="ECO:0007669"/>
    <property type="project" value="InterPro"/>
</dbReference>
<gene>
    <name evidence="2" type="ORF">H9754_04140</name>
</gene>
<reference evidence="2" key="1">
    <citation type="journal article" date="2021" name="PeerJ">
        <title>Extensive microbial diversity within the chicken gut microbiome revealed by metagenomics and culture.</title>
        <authorList>
            <person name="Gilroy R."/>
            <person name="Ravi A."/>
            <person name="Getino M."/>
            <person name="Pursley I."/>
            <person name="Horton D.L."/>
            <person name="Alikhan N.F."/>
            <person name="Baker D."/>
            <person name="Gharbi K."/>
            <person name="Hall N."/>
            <person name="Watson M."/>
            <person name="Adriaenssens E.M."/>
            <person name="Foster-Nyarko E."/>
            <person name="Jarju S."/>
            <person name="Secka A."/>
            <person name="Antonio M."/>
            <person name="Oren A."/>
            <person name="Chaudhuri R.R."/>
            <person name="La Ragione R."/>
            <person name="Hildebrand F."/>
            <person name="Pallen M.J."/>
        </authorList>
    </citation>
    <scope>NUCLEOTIDE SEQUENCE</scope>
    <source>
        <strain evidence="2">ChiSjej3B21-8574</strain>
    </source>
</reference>
<dbReference type="InterPro" id="IPR003593">
    <property type="entry name" value="AAA+_ATPase"/>
</dbReference>
<dbReference type="InterPro" id="IPR027417">
    <property type="entry name" value="P-loop_NTPase"/>
</dbReference>
<dbReference type="SMART" id="SM00382">
    <property type="entry name" value="AAA"/>
    <property type="match status" value="1"/>
</dbReference>
<proteinExistence type="predicted"/>
<organism evidence="2 3">
    <name type="scientific">Candidatus Anaerostipes avistercoris</name>
    <dbReference type="NCBI Taxonomy" id="2838462"/>
    <lineage>
        <taxon>Bacteria</taxon>
        <taxon>Bacillati</taxon>
        <taxon>Bacillota</taxon>
        <taxon>Clostridia</taxon>
        <taxon>Lachnospirales</taxon>
        <taxon>Lachnospiraceae</taxon>
        <taxon>Anaerostipes</taxon>
    </lineage>
</organism>
<name>A0A9D2PFC3_9FIRM</name>
<reference evidence="2" key="2">
    <citation type="submission" date="2021-04" db="EMBL/GenBank/DDBJ databases">
        <authorList>
            <person name="Gilroy R."/>
        </authorList>
    </citation>
    <scope>NUCLEOTIDE SEQUENCE</scope>
    <source>
        <strain evidence="2">ChiSjej3B21-8574</strain>
    </source>
</reference>
<dbReference type="SUPFAM" id="SSF52540">
    <property type="entry name" value="P-loop containing nucleoside triphosphate hydrolases"/>
    <property type="match status" value="1"/>
</dbReference>
<dbReference type="GO" id="GO:0016301">
    <property type="term" value="F:kinase activity"/>
    <property type="evidence" value="ECO:0007669"/>
    <property type="project" value="UniProtKB-KW"/>
</dbReference>
<accession>A0A9D2PFC3</accession>
<dbReference type="Proteomes" id="UP000823904">
    <property type="component" value="Unassembled WGS sequence"/>
</dbReference>
<dbReference type="AlphaFoldDB" id="A0A9D2PFC3"/>
<evidence type="ECO:0000313" key="3">
    <source>
        <dbReference type="Proteomes" id="UP000823904"/>
    </source>
</evidence>
<dbReference type="EMBL" id="DWWD01000020">
    <property type="protein sequence ID" value="HJC49761.1"/>
    <property type="molecule type" value="Genomic_DNA"/>
</dbReference>
<dbReference type="PANTHER" id="PTHR10285">
    <property type="entry name" value="URIDINE KINASE"/>
    <property type="match status" value="1"/>
</dbReference>